<feature type="signal peptide" evidence="1">
    <location>
        <begin position="1"/>
        <end position="27"/>
    </location>
</feature>
<evidence type="ECO:0000313" key="3">
    <source>
        <dbReference type="Proteomes" id="UP000494165"/>
    </source>
</evidence>
<dbReference type="Proteomes" id="UP000494165">
    <property type="component" value="Unassembled WGS sequence"/>
</dbReference>
<evidence type="ECO:0000256" key="1">
    <source>
        <dbReference type="SAM" id="SignalP"/>
    </source>
</evidence>
<feature type="chain" id="PRO_5035754656" description="Secreted protein" evidence="1">
    <location>
        <begin position="28"/>
        <end position="66"/>
    </location>
</feature>
<comment type="caution">
    <text evidence="2">The sequence shown here is derived from an EMBL/GenBank/DDBJ whole genome shotgun (WGS) entry which is preliminary data.</text>
</comment>
<gene>
    <name evidence="2" type="ORF">CLODIP_2_CD09518</name>
</gene>
<name>A0A8S1CX36_9INSE</name>
<reference evidence="2 3" key="1">
    <citation type="submission" date="2020-04" db="EMBL/GenBank/DDBJ databases">
        <authorList>
            <person name="Alioto T."/>
            <person name="Alioto T."/>
            <person name="Gomez Garrido J."/>
        </authorList>
    </citation>
    <scope>NUCLEOTIDE SEQUENCE [LARGE SCALE GENOMIC DNA]</scope>
</reference>
<keyword evidence="1" id="KW-0732">Signal</keyword>
<proteinExistence type="predicted"/>
<accession>A0A8S1CX36</accession>
<evidence type="ECO:0000313" key="2">
    <source>
        <dbReference type="EMBL" id="CAB3372608.1"/>
    </source>
</evidence>
<protein>
    <recommendedName>
        <fullName evidence="4">Secreted protein</fullName>
    </recommendedName>
</protein>
<dbReference type="AlphaFoldDB" id="A0A8S1CX36"/>
<evidence type="ECO:0008006" key="4">
    <source>
        <dbReference type="Google" id="ProtNLM"/>
    </source>
</evidence>
<dbReference type="EMBL" id="CADEPI010000074">
    <property type="protein sequence ID" value="CAB3372608.1"/>
    <property type="molecule type" value="Genomic_DNA"/>
</dbReference>
<organism evidence="2 3">
    <name type="scientific">Cloeon dipterum</name>
    <dbReference type="NCBI Taxonomy" id="197152"/>
    <lineage>
        <taxon>Eukaryota</taxon>
        <taxon>Metazoa</taxon>
        <taxon>Ecdysozoa</taxon>
        <taxon>Arthropoda</taxon>
        <taxon>Hexapoda</taxon>
        <taxon>Insecta</taxon>
        <taxon>Pterygota</taxon>
        <taxon>Palaeoptera</taxon>
        <taxon>Ephemeroptera</taxon>
        <taxon>Pisciforma</taxon>
        <taxon>Baetidae</taxon>
        <taxon>Cloeon</taxon>
    </lineage>
</organism>
<keyword evidence="3" id="KW-1185">Reference proteome</keyword>
<sequence length="66" mass="7225">MGKRSQLLIRILFGEQLLCAILSRVFAGTAVKESCSNLLMVAGDRERERKLGRPKGLLSTTISSTC</sequence>